<keyword evidence="2" id="KW-1185">Reference proteome</keyword>
<dbReference type="EMBL" id="JAVRHL010000004">
    <property type="protein sequence ID" value="MDT0684220.1"/>
    <property type="molecule type" value="Genomic_DNA"/>
</dbReference>
<organism evidence="1 2">
    <name type="scientific">Tropicimonas omnivorans</name>
    <dbReference type="NCBI Taxonomy" id="3075590"/>
    <lineage>
        <taxon>Bacteria</taxon>
        <taxon>Pseudomonadati</taxon>
        <taxon>Pseudomonadota</taxon>
        <taxon>Alphaproteobacteria</taxon>
        <taxon>Rhodobacterales</taxon>
        <taxon>Roseobacteraceae</taxon>
        <taxon>Tropicimonas</taxon>
    </lineage>
</organism>
<evidence type="ECO:0000313" key="2">
    <source>
        <dbReference type="Proteomes" id="UP001265259"/>
    </source>
</evidence>
<proteinExistence type="predicted"/>
<reference evidence="1 2" key="1">
    <citation type="submission" date="2023-09" db="EMBL/GenBank/DDBJ databases">
        <authorList>
            <person name="Rey-Velasco X."/>
        </authorList>
    </citation>
    <scope>NUCLEOTIDE SEQUENCE [LARGE SCALE GENOMIC DNA]</scope>
    <source>
        <strain evidence="1 2">F158</strain>
    </source>
</reference>
<dbReference type="RefSeq" id="WP_311693504.1">
    <property type="nucleotide sequence ID" value="NZ_JAVRHL010000004.1"/>
</dbReference>
<dbReference type="Gene3D" id="3.40.630.40">
    <property type="entry name" value="Zn-dependent exopeptidases"/>
    <property type="match status" value="1"/>
</dbReference>
<gene>
    <name evidence="1" type="ORF">RM543_16165</name>
</gene>
<dbReference type="Pfam" id="PF05013">
    <property type="entry name" value="FGase"/>
    <property type="match status" value="1"/>
</dbReference>
<accession>A0ABU3DKH5</accession>
<dbReference type="InterPro" id="IPR007709">
    <property type="entry name" value="N-FG_amidohydro"/>
</dbReference>
<dbReference type="Proteomes" id="UP001265259">
    <property type="component" value="Unassembled WGS sequence"/>
</dbReference>
<protein>
    <submittedName>
        <fullName evidence="1">N-formylglutamate amidohydrolase</fullName>
    </submittedName>
</protein>
<comment type="caution">
    <text evidence="1">The sequence shown here is derived from an EMBL/GenBank/DDBJ whole genome shotgun (WGS) entry which is preliminary data.</text>
</comment>
<evidence type="ECO:0000313" key="1">
    <source>
        <dbReference type="EMBL" id="MDT0684220.1"/>
    </source>
</evidence>
<name>A0ABU3DKH5_9RHOB</name>
<sequence length="257" mass="27633">MARDDWTAAHVIGPERPAALVVACEHASCHVPPELSDLGLDAEALRSHIAWDIGAAPVARLLGELLDAPVVEGAISRLVYDCNRPLPAPDAIPERSEIHAVPGNASLTEDARRERFDRVHAPYHDALAGTCAAQEEKTGRRATLLTIHSFTPVYNGMARELDLGFLHDATPDLAEAACRAETLRGIWRAALNEPYSAADGVTHTLKLHGEEKGRPALMIEIRNDLIADDASAERMARHLAETLKEPLALAGAGAVRA</sequence>
<dbReference type="SUPFAM" id="SSF53187">
    <property type="entry name" value="Zn-dependent exopeptidases"/>
    <property type="match status" value="1"/>
</dbReference>
<dbReference type="PIRSF" id="PIRSF029730">
    <property type="entry name" value="UCP029730"/>
    <property type="match status" value="1"/>
</dbReference>
<dbReference type="InterPro" id="IPR011227">
    <property type="entry name" value="UCP029730"/>
</dbReference>